<dbReference type="GO" id="GO:0008970">
    <property type="term" value="F:phospholipase A1 activity"/>
    <property type="evidence" value="ECO:0007669"/>
    <property type="project" value="TreeGrafter"/>
</dbReference>
<accession>A0AA88PUN2</accession>
<keyword evidence="4" id="KW-0443">Lipid metabolism</keyword>
<evidence type="ECO:0000256" key="1">
    <source>
        <dbReference type="ARBA" id="ARBA00007824"/>
    </source>
</evidence>
<keyword evidence="7" id="KW-1185">Reference proteome</keyword>
<protein>
    <recommendedName>
        <fullName evidence="5">LRAT domain-containing protein</fullName>
    </recommendedName>
</protein>
<dbReference type="PROSITE" id="PS51934">
    <property type="entry name" value="LRAT"/>
    <property type="match status" value="1"/>
</dbReference>
<dbReference type="PANTHER" id="PTHR13943:SF31">
    <property type="entry name" value="PHOSPHOLIPASE A AND ACYLTRANSFERASE 3"/>
    <property type="match status" value="1"/>
</dbReference>
<dbReference type="PANTHER" id="PTHR13943">
    <property type="entry name" value="HRAS-LIKE SUPPRESSOR - RELATED"/>
    <property type="match status" value="1"/>
</dbReference>
<dbReference type="AlphaFoldDB" id="A0AA88PUN2"/>
<dbReference type="Proteomes" id="UP001187343">
    <property type="component" value="Unassembled WGS sequence"/>
</dbReference>
<keyword evidence="2" id="KW-0808">Transferase</keyword>
<dbReference type="Gene3D" id="3.90.1720.10">
    <property type="entry name" value="endopeptidase domain like (from Nostoc punctiforme)"/>
    <property type="match status" value="1"/>
</dbReference>
<sequence length="175" mass="19400">MPGLVAGLERKAEEQLKVAMAENKKMACGDLIEINRGIYNHWSIYVGNGYVIHLVPPSEHADAGSSSVKSVLHNKAIVRKEPLKDVVGNDEYNVRNLLDEQCEPRPITDILQDAEKLVGKELPYDLATRNCEHFITMLRYGKPHSQQVQDAVYSGAAVLGILAAACSEDEEMQKK</sequence>
<dbReference type="GO" id="GO:0016410">
    <property type="term" value="F:N-acyltransferase activity"/>
    <property type="evidence" value="ECO:0007669"/>
    <property type="project" value="TreeGrafter"/>
</dbReference>
<dbReference type="Pfam" id="PF04970">
    <property type="entry name" value="LRAT"/>
    <property type="match status" value="1"/>
</dbReference>
<dbReference type="InterPro" id="IPR007053">
    <property type="entry name" value="LRAT_dom"/>
</dbReference>
<evidence type="ECO:0000313" key="6">
    <source>
        <dbReference type="EMBL" id="KAK2887800.1"/>
    </source>
</evidence>
<evidence type="ECO:0000256" key="3">
    <source>
        <dbReference type="ARBA" id="ARBA00022801"/>
    </source>
</evidence>
<dbReference type="GO" id="GO:0005737">
    <property type="term" value="C:cytoplasm"/>
    <property type="evidence" value="ECO:0007669"/>
    <property type="project" value="TreeGrafter"/>
</dbReference>
<feature type="domain" description="LRAT" evidence="5">
    <location>
        <begin position="31"/>
        <end position="147"/>
    </location>
</feature>
<evidence type="ECO:0000256" key="4">
    <source>
        <dbReference type="ARBA" id="ARBA00023098"/>
    </source>
</evidence>
<dbReference type="GO" id="GO:0070292">
    <property type="term" value="P:N-acylphosphatidylethanolamine metabolic process"/>
    <property type="evidence" value="ECO:0007669"/>
    <property type="project" value="TreeGrafter"/>
</dbReference>
<organism evidence="6 7">
    <name type="scientific">Cirrhinus molitorella</name>
    <name type="common">mud carp</name>
    <dbReference type="NCBI Taxonomy" id="172907"/>
    <lineage>
        <taxon>Eukaryota</taxon>
        <taxon>Metazoa</taxon>
        <taxon>Chordata</taxon>
        <taxon>Craniata</taxon>
        <taxon>Vertebrata</taxon>
        <taxon>Euteleostomi</taxon>
        <taxon>Actinopterygii</taxon>
        <taxon>Neopterygii</taxon>
        <taxon>Teleostei</taxon>
        <taxon>Ostariophysi</taxon>
        <taxon>Cypriniformes</taxon>
        <taxon>Cyprinidae</taxon>
        <taxon>Labeoninae</taxon>
        <taxon>Labeonini</taxon>
        <taxon>Cirrhinus</taxon>
    </lineage>
</organism>
<evidence type="ECO:0000313" key="7">
    <source>
        <dbReference type="Proteomes" id="UP001187343"/>
    </source>
</evidence>
<keyword evidence="3" id="KW-0378">Hydrolase</keyword>
<dbReference type="EMBL" id="JAUYZG010000015">
    <property type="protein sequence ID" value="KAK2887800.1"/>
    <property type="molecule type" value="Genomic_DNA"/>
</dbReference>
<proteinExistence type="inferred from homology"/>
<name>A0AA88PUN2_9TELE</name>
<gene>
    <name evidence="6" type="ORF">Q8A67_016028</name>
</gene>
<comment type="similarity">
    <text evidence="1">Belongs to the H-rev107 family.</text>
</comment>
<reference evidence="6" key="1">
    <citation type="submission" date="2023-08" db="EMBL/GenBank/DDBJ databases">
        <title>Chromosome-level Genome Assembly of mud carp (Cirrhinus molitorella).</title>
        <authorList>
            <person name="Liu H."/>
        </authorList>
    </citation>
    <scope>NUCLEOTIDE SEQUENCE</scope>
    <source>
        <strain evidence="6">Prfri</strain>
        <tissue evidence="6">Muscle</tissue>
    </source>
</reference>
<evidence type="ECO:0000259" key="5">
    <source>
        <dbReference type="PROSITE" id="PS51934"/>
    </source>
</evidence>
<evidence type="ECO:0000256" key="2">
    <source>
        <dbReference type="ARBA" id="ARBA00022679"/>
    </source>
</evidence>
<dbReference type="GO" id="GO:0004623">
    <property type="term" value="F:phospholipase A2 activity"/>
    <property type="evidence" value="ECO:0007669"/>
    <property type="project" value="TreeGrafter"/>
</dbReference>
<dbReference type="InterPro" id="IPR051496">
    <property type="entry name" value="H-rev107_PLA/AT"/>
</dbReference>
<comment type="caution">
    <text evidence="6">The sequence shown here is derived from an EMBL/GenBank/DDBJ whole genome shotgun (WGS) entry which is preliminary data.</text>
</comment>